<dbReference type="KEGG" id="cpas:Clopa_4160"/>
<dbReference type="AlphaFoldDB" id="R4KB28"/>
<comment type="similarity">
    <text evidence="1 4">Belongs to the short-chain dehydrogenases/reductases (SDR) family.</text>
</comment>
<dbReference type="InterPro" id="IPR036291">
    <property type="entry name" value="NAD(P)-bd_dom_sf"/>
</dbReference>
<dbReference type="GO" id="GO:0016491">
    <property type="term" value="F:oxidoreductase activity"/>
    <property type="evidence" value="ECO:0007669"/>
    <property type="project" value="UniProtKB-KW"/>
</dbReference>
<proteinExistence type="inferred from homology"/>
<evidence type="ECO:0000313" key="5">
    <source>
        <dbReference type="EMBL" id="AGK98891.1"/>
    </source>
</evidence>
<dbReference type="SUPFAM" id="SSF51735">
    <property type="entry name" value="NAD(P)-binding Rossmann-fold domains"/>
    <property type="match status" value="1"/>
</dbReference>
<dbReference type="NCBIfam" id="NF009466">
    <property type="entry name" value="PRK12826.1-2"/>
    <property type="match status" value="1"/>
</dbReference>
<dbReference type="EMBL" id="CP003261">
    <property type="protein sequence ID" value="AGK98891.1"/>
    <property type="molecule type" value="Genomic_DNA"/>
</dbReference>
<dbReference type="PRINTS" id="PR00080">
    <property type="entry name" value="SDRFAMILY"/>
</dbReference>
<dbReference type="GO" id="GO:0008202">
    <property type="term" value="P:steroid metabolic process"/>
    <property type="evidence" value="ECO:0007669"/>
    <property type="project" value="UniProtKB-KW"/>
</dbReference>
<dbReference type="STRING" id="86416.Clopa_4160"/>
<evidence type="ECO:0000256" key="2">
    <source>
        <dbReference type="ARBA" id="ARBA00023002"/>
    </source>
</evidence>
<dbReference type="InterPro" id="IPR002347">
    <property type="entry name" value="SDR_fam"/>
</dbReference>
<keyword evidence="2" id="KW-0560">Oxidoreductase</keyword>
<keyword evidence="6" id="KW-1185">Reference proteome</keyword>
<name>R4KB28_CLOPA</name>
<protein>
    <recommendedName>
        <fullName evidence="7">Short-chain alcohol dehydrogenase like protein</fullName>
    </recommendedName>
</protein>
<dbReference type="HOGENOM" id="CLU_010194_2_10_9"/>
<dbReference type="PRINTS" id="PR00081">
    <property type="entry name" value="GDHRDH"/>
</dbReference>
<dbReference type="Proteomes" id="UP000013523">
    <property type="component" value="Chromosome"/>
</dbReference>
<organism evidence="5 6">
    <name type="scientific">Clostridium pasteurianum BC1</name>
    <dbReference type="NCBI Taxonomy" id="86416"/>
    <lineage>
        <taxon>Bacteria</taxon>
        <taxon>Bacillati</taxon>
        <taxon>Bacillota</taxon>
        <taxon>Clostridia</taxon>
        <taxon>Eubacteriales</taxon>
        <taxon>Clostridiaceae</taxon>
        <taxon>Clostridium</taxon>
    </lineage>
</organism>
<dbReference type="InterPro" id="IPR050259">
    <property type="entry name" value="SDR"/>
</dbReference>
<reference evidence="5 6" key="1">
    <citation type="submission" date="2012-01" db="EMBL/GenBank/DDBJ databases">
        <title>Complete sequence of chromosome of Clostridium pasteurianum BC1.</title>
        <authorList>
            <consortium name="US DOE Joint Genome Institute"/>
            <person name="Lucas S."/>
            <person name="Han J."/>
            <person name="Lapidus A."/>
            <person name="Cheng J.-F."/>
            <person name="Goodwin L."/>
            <person name="Pitluck S."/>
            <person name="Peters L."/>
            <person name="Mikhailova N."/>
            <person name="Teshima H."/>
            <person name="Detter J.C."/>
            <person name="Han C."/>
            <person name="Tapia R."/>
            <person name="Land M."/>
            <person name="Hauser L."/>
            <person name="Kyrpides N."/>
            <person name="Ivanova N."/>
            <person name="Pagani I."/>
            <person name="Dunn J."/>
            <person name="Taghavi S."/>
            <person name="Francis A."/>
            <person name="van der Lelie D."/>
            <person name="Woyke T."/>
        </authorList>
    </citation>
    <scope>NUCLEOTIDE SEQUENCE [LARGE SCALE GENOMIC DNA]</scope>
    <source>
        <strain evidence="5 6">BC1</strain>
    </source>
</reference>
<evidence type="ECO:0000256" key="1">
    <source>
        <dbReference type="ARBA" id="ARBA00006484"/>
    </source>
</evidence>
<dbReference type="FunFam" id="3.40.50.720:FF:000173">
    <property type="entry name" value="3-oxoacyl-[acyl-carrier protein] reductase"/>
    <property type="match status" value="1"/>
</dbReference>
<evidence type="ECO:0000313" key="6">
    <source>
        <dbReference type="Proteomes" id="UP000013523"/>
    </source>
</evidence>
<sequence>MGFEGKVVVITGSSSGIGREIALEFGKEGAVVIVNGRNEAAIEKVATEIKNNGGTALGIRADVTQKDEVENLFQTIIEKYGTVDVLVNNAGGGGDAKKVEDITEDEWDIVVNRNLKSVFFCTQAVIGILKKQKKGRIINISSQAGRALTILAGPHYASAKAGVISFTKQVAKDLAKYNVTVNAVAPGIIASGDRLDNSWNSFSTEDRDGFLNDIPVGRLGTNSEVAHVVLFLASEEAGYIVGATIDVNGGRWML</sequence>
<keyword evidence="3" id="KW-0443">Lipid metabolism</keyword>
<dbReference type="eggNOG" id="COG1028">
    <property type="taxonomic scope" value="Bacteria"/>
</dbReference>
<dbReference type="Gene3D" id="3.40.50.720">
    <property type="entry name" value="NAD(P)-binding Rossmann-like Domain"/>
    <property type="match status" value="1"/>
</dbReference>
<dbReference type="Pfam" id="PF00106">
    <property type="entry name" value="adh_short"/>
    <property type="match status" value="1"/>
</dbReference>
<dbReference type="NCBIfam" id="NF005559">
    <property type="entry name" value="PRK07231.1"/>
    <property type="match status" value="1"/>
</dbReference>
<dbReference type="RefSeq" id="WP_015617166.1">
    <property type="nucleotide sequence ID" value="NC_021182.1"/>
</dbReference>
<gene>
    <name evidence="5" type="ORF">Clopa_4160</name>
</gene>
<dbReference type="PANTHER" id="PTHR42879">
    <property type="entry name" value="3-OXOACYL-(ACYL-CARRIER-PROTEIN) REDUCTASE"/>
    <property type="match status" value="1"/>
</dbReference>
<keyword evidence="3" id="KW-0753">Steroid metabolism</keyword>
<evidence type="ECO:0000256" key="4">
    <source>
        <dbReference type="RuleBase" id="RU000363"/>
    </source>
</evidence>
<evidence type="ECO:0000256" key="3">
    <source>
        <dbReference type="ARBA" id="ARBA00023221"/>
    </source>
</evidence>
<accession>R4KB28</accession>
<dbReference type="PANTHER" id="PTHR42879:SF2">
    <property type="entry name" value="3-OXOACYL-[ACYL-CARRIER-PROTEIN] REDUCTASE FABG"/>
    <property type="match status" value="1"/>
</dbReference>
<evidence type="ECO:0008006" key="7">
    <source>
        <dbReference type="Google" id="ProtNLM"/>
    </source>
</evidence>
<dbReference type="PATRIC" id="fig|86416.3.peg.4164"/>
<dbReference type="OrthoDB" id="9803333at2"/>